<dbReference type="eggNOG" id="COG1232">
    <property type="taxonomic scope" value="Bacteria"/>
</dbReference>
<dbReference type="InterPro" id="IPR050464">
    <property type="entry name" value="Zeta_carotene_desat/Oxidored"/>
</dbReference>
<dbReference type="PANTHER" id="PTHR42923">
    <property type="entry name" value="PROTOPORPHYRINOGEN OXIDASE"/>
    <property type="match status" value="1"/>
</dbReference>
<evidence type="ECO:0000313" key="3">
    <source>
        <dbReference type="EMBL" id="EWS79979.1"/>
    </source>
</evidence>
<evidence type="ECO:0000313" key="4">
    <source>
        <dbReference type="Proteomes" id="UP000023067"/>
    </source>
</evidence>
<comment type="caution">
    <text evidence="3">The sequence shown here is derived from an EMBL/GenBank/DDBJ whole genome shotgun (WGS) entry which is preliminary data.</text>
</comment>
<evidence type="ECO:0000259" key="2">
    <source>
        <dbReference type="Pfam" id="PF01593"/>
    </source>
</evidence>
<feature type="domain" description="Amine oxidase" evidence="2">
    <location>
        <begin position="12"/>
        <end position="467"/>
    </location>
</feature>
<dbReference type="HOGENOM" id="CLU_009629_3_1_11"/>
<feature type="region of interest" description="Disordered" evidence="1">
    <location>
        <begin position="466"/>
        <end position="486"/>
    </location>
</feature>
<organism evidence="3 4">
    <name type="scientific">Brachybacterium phenoliresistens</name>
    <dbReference type="NCBI Taxonomy" id="396014"/>
    <lineage>
        <taxon>Bacteria</taxon>
        <taxon>Bacillati</taxon>
        <taxon>Actinomycetota</taxon>
        <taxon>Actinomycetes</taxon>
        <taxon>Micrococcales</taxon>
        <taxon>Dermabacteraceae</taxon>
        <taxon>Brachybacterium</taxon>
    </lineage>
</organism>
<name>Z9JP59_9MICO</name>
<proteinExistence type="predicted"/>
<dbReference type="RefSeq" id="WP_038374046.1">
    <property type="nucleotide sequence ID" value="NZ_BAAAOW010000010.1"/>
</dbReference>
<dbReference type="Gene3D" id="3.50.50.60">
    <property type="entry name" value="FAD/NAD(P)-binding domain"/>
    <property type="match status" value="1"/>
</dbReference>
<dbReference type="Gene3D" id="3.90.660.20">
    <property type="entry name" value="Protoporphyrinogen oxidase, mitochondrial, domain 2"/>
    <property type="match status" value="1"/>
</dbReference>
<keyword evidence="4" id="KW-1185">Reference proteome</keyword>
<dbReference type="InterPro" id="IPR036188">
    <property type="entry name" value="FAD/NAD-bd_sf"/>
</dbReference>
<dbReference type="SUPFAM" id="SSF54373">
    <property type="entry name" value="FAD-linked reductases, C-terminal domain"/>
    <property type="match status" value="1"/>
</dbReference>
<dbReference type="PATRIC" id="fig|396014.3.peg.3216"/>
<dbReference type="STRING" id="396014.BF93_08585"/>
<reference evidence="3 4" key="1">
    <citation type="submission" date="2014-02" db="EMBL/GenBank/DDBJ databases">
        <title>Genome sequence of Brachybacterium phenoliresistens strain W13A50.</title>
        <authorList>
            <person name="Wang X."/>
        </authorList>
    </citation>
    <scope>NUCLEOTIDE SEQUENCE [LARGE SCALE GENOMIC DNA]</scope>
    <source>
        <strain evidence="3 4">W13A50</strain>
    </source>
</reference>
<dbReference type="GO" id="GO:0016491">
    <property type="term" value="F:oxidoreductase activity"/>
    <property type="evidence" value="ECO:0007669"/>
    <property type="project" value="InterPro"/>
</dbReference>
<accession>Z9JP59</accession>
<dbReference type="SUPFAM" id="SSF51905">
    <property type="entry name" value="FAD/NAD(P)-binding domain"/>
    <property type="match status" value="1"/>
</dbReference>
<dbReference type="EMBL" id="JDYK01000021">
    <property type="protein sequence ID" value="EWS79979.1"/>
    <property type="molecule type" value="Genomic_DNA"/>
</dbReference>
<protein>
    <submittedName>
        <fullName evidence="3">Protoporphyrinogen oxidase</fullName>
    </submittedName>
</protein>
<dbReference type="Pfam" id="PF01593">
    <property type="entry name" value="Amino_oxidase"/>
    <property type="match status" value="1"/>
</dbReference>
<evidence type="ECO:0000256" key="1">
    <source>
        <dbReference type="SAM" id="MobiDB-lite"/>
    </source>
</evidence>
<dbReference type="Proteomes" id="UP000023067">
    <property type="component" value="Unassembled WGS sequence"/>
</dbReference>
<dbReference type="AlphaFoldDB" id="Z9JP59"/>
<dbReference type="OrthoDB" id="3450553at2"/>
<sequence>MTESVLVIGGGLAGLLAASRHLEQGREVALLEPAPEPGGAIAAREVAGVPLSIGAEAYSIASGAVDALLAELDLADRTVAPRTGLASRVVSAAGTHRAPSPALLGIPARPLARDARAVLGWTGALRAAAERFLPARLGDRPGASVADLVTARCGRRVAQRLVAPVVGGVHSADPAVLEFATASPALLAGLREDGSLTAAVRRLRAPGTRSAGANVRSLTPTMAVLPQRLAARIAAAGGEIRTGTPVARIGREDGSWWATTAAGERRVADRLVLACPPDAAAALLREAAPEIAAAIPDAPSAPVRLVALVLDAPALDALPSGTGALVAPGTPGVRAKALTHASAKWEHVAAAARAAHPQAASPHVVRLSYGRPGEELPDEEGIRELALADAGAILGTPLTARHLLGAEVIDWSRAMRQPGPGHRAALEALRDLLEHAPPGSAAASLELVGSWRSGTGIDAIVRAHQAARAAHRPTKAPRPITEGTRP</sequence>
<dbReference type="InterPro" id="IPR002937">
    <property type="entry name" value="Amino_oxidase"/>
</dbReference>
<dbReference type="Gene3D" id="1.10.3110.10">
    <property type="entry name" value="protoporphyrinogen ix oxidase, domain 3"/>
    <property type="match status" value="1"/>
</dbReference>
<gene>
    <name evidence="3" type="ORF">BF93_08585</name>
</gene>
<dbReference type="PANTHER" id="PTHR42923:SF3">
    <property type="entry name" value="PROTOPORPHYRINOGEN OXIDASE"/>
    <property type="match status" value="1"/>
</dbReference>